<keyword evidence="7" id="KW-1185">Reference proteome</keyword>
<organism evidence="6 7">
    <name type="scientific">Roseovarius lutimaris</name>
    <dbReference type="NCBI Taxonomy" id="1005928"/>
    <lineage>
        <taxon>Bacteria</taxon>
        <taxon>Pseudomonadati</taxon>
        <taxon>Pseudomonadota</taxon>
        <taxon>Alphaproteobacteria</taxon>
        <taxon>Rhodobacterales</taxon>
        <taxon>Roseobacteraceae</taxon>
        <taxon>Roseovarius</taxon>
    </lineage>
</organism>
<dbReference type="Gene3D" id="3.90.226.10">
    <property type="entry name" value="2-enoyl-CoA Hydratase, Chain A, domain 1"/>
    <property type="match status" value="1"/>
</dbReference>
<dbReference type="InterPro" id="IPR002142">
    <property type="entry name" value="Peptidase_S49"/>
</dbReference>
<keyword evidence="3" id="KW-0378">Hydrolase</keyword>
<dbReference type="AlphaFoldDB" id="A0A1I5EY00"/>
<evidence type="ECO:0000256" key="2">
    <source>
        <dbReference type="ARBA" id="ARBA00022670"/>
    </source>
</evidence>
<sequence>MTFLPLRRPNQSGQAAPFAPPALFVASGHSTSGDMKHLIPFLKRKPMVAVIRLAGTIGSGGRSQLNDEALGPAIEKAFSKGKPVAVALVINSPGGSPVQSSLIAARIRRLADEKDIPVHAFVEDVAASGGYWLAAAADDIWADPSSVLGSIGVISAGFGAQVLLSRQGIERRVYTSGKSKSMLDPFMPEKHEDVTRLKGILEDIHEAFVAHVKTRRGDRLADNPDIFTGEFWLGQRAIDLGLADGIAHLVPKLKELYGDKVRLTRYGRKRGLFQRFGAEIAQDALTAIEDRASYARFGL</sequence>
<evidence type="ECO:0000313" key="6">
    <source>
        <dbReference type="EMBL" id="SFO16372.1"/>
    </source>
</evidence>
<comment type="similarity">
    <text evidence="1">Belongs to the peptidase S49 family.</text>
</comment>
<proteinExistence type="inferred from homology"/>
<evidence type="ECO:0000313" key="7">
    <source>
        <dbReference type="Proteomes" id="UP000198599"/>
    </source>
</evidence>
<dbReference type="InterPro" id="IPR029045">
    <property type="entry name" value="ClpP/crotonase-like_dom_sf"/>
</dbReference>
<dbReference type="SUPFAM" id="SSF52096">
    <property type="entry name" value="ClpP/crotonase"/>
    <property type="match status" value="1"/>
</dbReference>
<dbReference type="STRING" id="1005928.SAMN04487859_117122"/>
<evidence type="ECO:0000259" key="5">
    <source>
        <dbReference type="Pfam" id="PF01343"/>
    </source>
</evidence>
<dbReference type="PANTHER" id="PTHR42987">
    <property type="entry name" value="PEPTIDASE S49"/>
    <property type="match status" value="1"/>
</dbReference>
<dbReference type="Gene3D" id="6.20.330.10">
    <property type="match status" value="1"/>
</dbReference>
<dbReference type="Proteomes" id="UP000198599">
    <property type="component" value="Unassembled WGS sequence"/>
</dbReference>
<dbReference type="EMBL" id="FOVP01000017">
    <property type="protein sequence ID" value="SFO16372.1"/>
    <property type="molecule type" value="Genomic_DNA"/>
</dbReference>
<evidence type="ECO:0000256" key="3">
    <source>
        <dbReference type="ARBA" id="ARBA00022801"/>
    </source>
</evidence>
<feature type="domain" description="Peptidase S49" evidence="5">
    <location>
        <begin position="113"/>
        <end position="247"/>
    </location>
</feature>
<evidence type="ECO:0000256" key="4">
    <source>
        <dbReference type="ARBA" id="ARBA00022825"/>
    </source>
</evidence>
<dbReference type="Pfam" id="PF01343">
    <property type="entry name" value="Peptidase_S49"/>
    <property type="match status" value="1"/>
</dbReference>
<dbReference type="GO" id="GO:0006508">
    <property type="term" value="P:proteolysis"/>
    <property type="evidence" value="ECO:0007669"/>
    <property type="project" value="UniProtKB-KW"/>
</dbReference>
<accession>A0A1I5EY00</accession>
<evidence type="ECO:0000256" key="1">
    <source>
        <dbReference type="ARBA" id="ARBA00008683"/>
    </source>
</evidence>
<reference evidence="7" key="1">
    <citation type="submission" date="2016-10" db="EMBL/GenBank/DDBJ databases">
        <authorList>
            <person name="Varghese N."/>
            <person name="Submissions S."/>
        </authorList>
    </citation>
    <scope>NUCLEOTIDE SEQUENCE [LARGE SCALE GENOMIC DNA]</scope>
    <source>
        <strain evidence="7">DSM 28463</strain>
    </source>
</reference>
<keyword evidence="2 6" id="KW-0645">Protease</keyword>
<gene>
    <name evidence="6" type="ORF">SAMN04487859_117122</name>
</gene>
<dbReference type="GO" id="GO:0008236">
    <property type="term" value="F:serine-type peptidase activity"/>
    <property type="evidence" value="ECO:0007669"/>
    <property type="project" value="UniProtKB-KW"/>
</dbReference>
<keyword evidence="4" id="KW-0720">Serine protease</keyword>
<protein>
    <submittedName>
        <fullName evidence="6">Serine protease SohB</fullName>
    </submittedName>
</protein>
<name>A0A1I5EY00_9RHOB</name>
<dbReference type="CDD" id="cd07023">
    <property type="entry name" value="S49_Sppa_N_C"/>
    <property type="match status" value="1"/>
</dbReference>
<dbReference type="PANTHER" id="PTHR42987:SF8">
    <property type="entry name" value="PROTEINASE"/>
    <property type="match status" value="1"/>
</dbReference>
<dbReference type="InterPro" id="IPR047272">
    <property type="entry name" value="S49_SppA_C"/>
</dbReference>